<accession>A0A0S3F587</accession>
<evidence type="ECO:0000313" key="2">
    <source>
        <dbReference type="Proteomes" id="UP000056968"/>
    </source>
</evidence>
<protein>
    <submittedName>
        <fullName evidence="1">Uncharacterized protein</fullName>
    </submittedName>
</protein>
<dbReference type="OrthoDB" id="7509120at2"/>
<geneLocation type="plasmid" evidence="1 2">
    <name>pDE1</name>
</geneLocation>
<proteinExistence type="predicted"/>
<gene>
    <name evidence="1" type="ORF">ATN00_20070</name>
</gene>
<dbReference type="EMBL" id="CP013265">
    <property type="protein sequence ID" value="ALR22809.1"/>
    <property type="molecule type" value="Genomic_DNA"/>
</dbReference>
<organism evidence="1 2">
    <name type="scientific">Sphingobium baderi</name>
    <dbReference type="NCBI Taxonomy" id="1332080"/>
    <lineage>
        <taxon>Bacteria</taxon>
        <taxon>Pseudomonadati</taxon>
        <taxon>Pseudomonadota</taxon>
        <taxon>Alphaproteobacteria</taxon>
        <taxon>Sphingomonadales</taxon>
        <taxon>Sphingomonadaceae</taxon>
        <taxon>Sphingobium</taxon>
    </lineage>
</organism>
<reference evidence="1 2" key="1">
    <citation type="submission" date="2015-11" db="EMBL/GenBank/DDBJ databases">
        <title>A Two-component Flavoprotein Monooxygenase System MeaXY Responsible for para-Hydroxylation of 2-Methyl-6-ethylaniline and 2,6-Diethylaniline in Sphingobium baderi DE-13.</title>
        <authorList>
            <person name="Cheng M."/>
            <person name="Meng Q."/>
            <person name="Yang Y."/>
            <person name="Chu C."/>
            <person name="Yan X."/>
            <person name="He J."/>
            <person name="Li S."/>
        </authorList>
    </citation>
    <scope>NUCLEOTIDE SEQUENCE [LARGE SCALE GENOMIC DNA]</scope>
    <source>
        <strain evidence="1 2">DE-13</strain>
        <plasmid evidence="2">Plasmid pDE1</plasmid>
    </source>
</reference>
<dbReference type="KEGG" id="sbd:ATN00_20070"/>
<dbReference type="Proteomes" id="UP000056968">
    <property type="component" value="Plasmid pDE1"/>
</dbReference>
<dbReference type="AlphaFoldDB" id="A0A0S3F587"/>
<sequence length="79" mass="8468">MQRFVLFIGEPGSADIVDIYPSKPAAESALVDYVRARAAINGQDAHPDDDQAVASYFADSEAIYAIARVMPLANPGNDQ</sequence>
<keyword evidence="1" id="KW-0614">Plasmid</keyword>
<dbReference type="RefSeq" id="WP_062069060.1">
    <property type="nucleotide sequence ID" value="NZ_CP013265.1"/>
</dbReference>
<evidence type="ECO:0000313" key="1">
    <source>
        <dbReference type="EMBL" id="ALR22809.1"/>
    </source>
</evidence>
<keyword evidence="2" id="KW-1185">Reference proteome</keyword>
<name>A0A0S3F587_9SPHN</name>